<dbReference type="Pfam" id="PF02902">
    <property type="entry name" value="Peptidase_C48"/>
    <property type="match status" value="1"/>
</dbReference>
<dbReference type="EMBL" id="JBFOLJ010000002">
    <property type="protein sequence ID" value="KAL2553311.1"/>
    <property type="molecule type" value="Genomic_DNA"/>
</dbReference>
<keyword evidence="2" id="KW-0378">Hydrolase</keyword>
<keyword evidence="1" id="KW-0645">Protease</keyword>
<evidence type="ECO:0000256" key="2">
    <source>
        <dbReference type="ARBA" id="ARBA00022801"/>
    </source>
</evidence>
<proteinExistence type="predicted"/>
<dbReference type="InterPro" id="IPR003653">
    <property type="entry name" value="Peptidase_C48_C"/>
</dbReference>
<dbReference type="AlphaFoldDB" id="A0ABD1WUN7"/>
<keyword evidence="5" id="KW-1185">Reference proteome</keyword>
<gene>
    <name evidence="4" type="ORF">Fot_06930</name>
</gene>
<evidence type="ECO:0000259" key="3">
    <source>
        <dbReference type="Pfam" id="PF02902"/>
    </source>
</evidence>
<sequence>MESPLWIAVFYFGEFVKDDQGKWNWKQGDSHVEDGLEIVTEISYKELYGKLLDMCNVDSSLHELEMRFLLPSDAMFVEPIKITLDKHAGEFPKRHKCSKCGAIGHNCLRCTHQIPIGDSGAEEGDCGVYAIKYIEFLSIDRQAKLVNGFHMWKWRRKLAVKLYTFDCTP</sequence>
<dbReference type="GO" id="GO:0006508">
    <property type="term" value="P:proteolysis"/>
    <property type="evidence" value="ECO:0007669"/>
    <property type="project" value="UniProtKB-KW"/>
</dbReference>
<reference evidence="5" key="1">
    <citation type="submission" date="2024-07" db="EMBL/GenBank/DDBJ databases">
        <title>Two chromosome-level genome assemblies of Korean endemic species Abeliophyllum distichum and Forsythia ovata (Oleaceae).</title>
        <authorList>
            <person name="Jang H."/>
        </authorList>
    </citation>
    <scope>NUCLEOTIDE SEQUENCE [LARGE SCALE GENOMIC DNA]</scope>
</reference>
<dbReference type="GO" id="GO:0008233">
    <property type="term" value="F:peptidase activity"/>
    <property type="evidence" value="ECO:0007669"/>
    <property type="project" value="UniProtKB-KW"/>
</dbReference>
<feature type="domain" description="Ubiquitin-like protease family profile" evidence="3">
    <location>
        <begin position="123"/>
        <end position="164"/>
    </location>
</feature>
<accession>A0ABD1WUN7</accession>
<protein>
    <recommendedName>
        <fullName evidence="3">Ubiquitin-like protease family profile domain-containing protein</fullName>
    </recommendedName>
</protein>
<name>A0ABD1WUN7_9LAMI</name>
<dbReference type="Gene3D" id="3.40.395.10">
    <property type="entry name" value="Adenoviral Proteinase, Chain A"/>
    <property type="match status" value="1"/>
</dbReference>
<evidence type="ECO:0000313" key="5">
    <source>
        <dbReference type="Proteomes" id="UP001604277"/>
    </source>
</evidence>
<organism evidence="4 5">
    <name type="scientific">Forsythia ovata</name>
    <dbReference type="NCBI Taxonomy" id="205694"/>
    <lineage>
        <taxon>Eukaryota</taxon>
        <taxon>Viridiplantae</taxon>
        <taxon>Streptophyta</taxon>
        <taxon>Embryophyta</taxon>
        <taxon>Tracheophyta</taxon>
        <taxon>Spermatophyta</taxon>
        <taxon>Magnoliopsida</taxon>
        <taxon>eudicotyledons</taxon>
        <taxon>Gunneridae</taxon>
        <taxon>Pentapetalae</taxon>
        <taxon>asterids</taxon>
        <taxon>lamiids</taxon>
        <taxon>Lamiales</taxon>
        <taxon>Oleaceae</taxon>
        <taxon>Forsythieae</taxon>
        <taxon>Forsythia</taxon>
    </lineage>
</organism>
<evidence type="ECO:0000313" key="4">
    <source>
        <dbReference type="EMBL" id="KAL2553311.1"/>
    </source>
</evidence>
<evidence type="ECO:0000256" key="1">
    <source>
        <dbReference type="ARBA" id="ARBA00022670"/>
    </source>
</evidence>
<dbReference type="Proteomes" id="UP001604277">
    <property type="component" value="Unassembled WGS sequence"/>
</dbReference>
<comment type="caution">
    <text evidence="4">The sequence shown here is derived from an EMBL/GenBank/DDBJ whole genome shotgun (WGS) entry which is preliminary data.</text>
</comment>